<evidence type="ECO:0000256" key="10">
    <source>
        <dbReference type="RuleBase" id="RU363063"/>
    </source>
</evidence>
<keyword evidence="5 10" id="KW-0812">Transmembrane</keyword>
<keyword evidence="3 10" id="KW-0328">Glycosyltransferase</keyword>
<dbReference type="EC" id="2.4.1.-" evidence="10"/>
<dbReference type="InterPro" id="IPR002659">
    <property type="entry name" value="Glyco_trans_31"/>
</dbReference>
<evidence type="ECO:0000256" key="7">
    <source>
        <dbReference type="ARBA" id="ARBA00022989"/>
    </source>
</evidence>
<dbReference type="PANTHER" id="PTHR11214">
    <property type="entry name" value="BETA-1,3-N-ACETYLGLUCOSAMINYLTRANSFERASE"/>
    <property type="match status" value="1"/>
</dbReference>
<keyword evidence="8 10" id="KW-0333">Golgi apparatus</keyword>
<evidence type="ECO:0000256" key="4">
    <source>
        <dbReference type="ARBA" id="ARBA00022679"/>
    </source>
</evidence>
<organism evidence="11 12">
    <name type="scientific">Hydra vulgaris</name>
    <name type="common">Hydra</name>
    <name type="synonym">Hydra attenuata</name>
    <dbReference type="NCBI Taxonomy" id="6087"/>
    <lineage>
        <taxon>Eukaryota</taxon>
        <taxon>Metazoa</taxon>
        <taxon>Cnidaria</taxon>
        <taxon>Hydrozoa</taxon>
        <taxon>Hydroidolina</taxon>
        <taxon>Anthoathecata</taxon>
        <taxon>Aplanulata</taxon>
        <taxon>Hydridae</taxon>
        <taxon>Hydra</taxon>
    </lineage>
</organism>
<feature type="transmembrane region" description="Helical" evidence="10">
    <location>
        <begin position="12"/>
        <end position="34"/>
    </location>
</feature>
<evidence type="ECO:0000256" key="1">
    <source>
        <dbReference type="ARBA" id="ARBA00004323"/>
    </source>
</evidence>
<evidence type="ECO:0000256" key="5">
    <source>
        <dbReference type="ARBA" id="ARBA00022692"/>
    </source>
</evidence>
<name>A0ABM4C4G1_HYDVU</name>
<dbReference type="RefSeq" id="XP_065656454.1">
    <property type="nucleotide sequence ID" value="XM_065800382.1"/>
</dbReference>
<keyword evidence="11" id="KW-1185">Reference proteome</keyword>
<keyword evidence="9 10" id="KW-0472">Membrane</keyword>
<reference evidence="12" key="1">
    <citation type="submission" date="2025-08" db="UniProtKB">
        <authorList>
            <consortium name="RefSeq"/>
        </authorList>
    </citation>
    <scope>IDENTIFICATION</scope>
</reference>
<keyword evidence="6 10" id="KW-0735">Signal-anchor</keyword>
<evidence type="ECO:0000256" key="2">
    <source>
        <dbReference type="ARBA" id="ARBA00008661"/>
    </source>
</evidence>
<evidence type="ECO:0000313" key="12">
    <source>
        <dbReference type="RefSeq" id="XP_065656454.1"/>
    </source>
</evidence>
<keyword evidence="7 10" id="KW-1133">Transmembrane helix</keyword>
<dbReference type="Pfam" id="PF01762">
    <property type="entry name" value="Galactosyl_T"/>
    <property type="match status" value="1"/>
</dbReference>
<evidence type="ECO:0000256" key="9">
    <source>
        <dbReference type="ARBA" id="ARBA00023136"/>
    </source>
</evidence>
<evidence type="ECO:0000256" key="6">
    <source>
        <dbReference type="ARBA" id="ARBA00022968"/>
    </source>
</evidence>
<gene>
    <name evidence="12" type="primary">LOC100208400</name>
</gene>
<evidence type="ECO:0000313" key="11">
    <source>
        <dbReference type="Proteomes" id="UP001652625"/>
    </source>
</evidence>
<protein>
    <recommendedName>
        <fullName evidence="10">Hexosyltransferase</fullName>
        <ecNumber evidence="10">2.4.1.-</ecNumber>
    </recommendedName>
</protein>
<dbReference type="GeneID" id="100208400"/>
<evidence type="ECO:0000256" key="8">
    <source>
        <dbReference type="ARBA" id="ARBA00023034"/>
    </source>
</evidence>
<dbReference type="Proteomes" id="UP001652625">
    <property type="component" value="Chromosome 06"/>
</dbReference>
<evidence type="ECO:0000256" key="3">
    <source>
        <dbReference type="ARBA" id="ARBA00022676"/>
    </source>
</evidence>
<dbReference type="Gene3D" id="3.90.550.50">
    <property type="match status" value="1"/>
</dbReference>
<comment type="subcellular location">
    <subcellularLocation>
        <location evidence="1 10">Golgi apparatus membrane</location>
        <topology evidence="1 10">Single-pass type II membrane protein</topology>
    </subcellularLocation>
</comment>
<sequence>MQFVLRRLKWQLLSVAFGFSIFYGTTFFHSRYMFNFEKTNNNQMQNGFVLVIGILSKLNEFNRRSAIRFTWLKTCKENEALVYCRFFTDSPENESNNTKLKIKTEIEKYGDIVFMPFKGGHNFGLRLVWMLNWFSEYSFNYFLRIDDDYFLCLESLLLELPSRPKRGLYWGYIHCRDHVVRVDEGWMLLSRDIIDEALSKLNSTLQCHPFGDQAVAMWIRDSKINITYFMDNDRVIHAATAYTEDKYMTPNICQNYLALHGAYPSQMLKYWILSKSINKVRLNINNRISIPPFDTVCKYSKEFDWRWFYPHVKFEPKPCHTNPVWSITHTEFKGREDIGSEVLY</sequence>
<accession>A0ABM4C4G1</accession>
<dbReference type="PANTHER" id="PTHR11214:SF3">
    <property type="entry name" value="BETA-1,3-GALACTOSYLTRANSFERASE 6"/>
    <property type="match status" value="1"/>
</dbReference>
<comment type="similarity">
    <text evidence="2 10">Belongs to the glycosyltransferase 31 family.</text>
</comment>
<keyword evidence="4" id="KW-0808">Transferase</keyword>
<proteinExistence type="inferred from homology"/>